<evidence type="ECO:0000313" key="3">
    <source>
        <dbReference type="Proteomes" id="UP000011523"/>
    </source>
</evidence>
<proteinExistence type="predicted"/>
<sequence>MTRRSGSRRRFLAGLGAAGAAAIAGCSGLPFTGEEKRGGARASISSDAIGPVDWPGSPFPVAVPASMTDAHETRIRRLLDDVPADPDIPNDAVAASIADDRERALRNADGDSPDGWRVDALSAWRRRRADAAEVRGAYRAATGTDDGSDVVARRRAVRDDRGALAADLEFRAESPIEAVLAYETVESLLAECERHLRPRTTYPADPIAEPFRAGEALARVERARAAVTDAEGIRAAYLAQRDEAVPRRASLFAVAEELRRSVRATRANVREREGGETPPGDEDLSGTVAQELFATGERRIESATDDVERAVDAGDYATAVAEAGVALAEVEAFRTAVDEIRDGGHREDPSEASIRSAAERAQAAVREAADDGGPLAARLVRPGLETIGLLGDRIERGYAAPRATQAELAFVDLYADAVPPAAEFVRERLT</sequence>
<keyword evidence="3" id="KW-1185">Reference proteome</keyword>
<dbReference type="EMBL" id="AOJD01000023">
    <property type="protein sequence ID" value="ELZ39921.1"/>
    <property type="molecule type" value="Genomic_DNA"/>
</dbReference>
<name>M0DWP5_9EURY</name>
<dbReference type="PATRIC" id="fig|1227485.3.peg.525"/>
<gene>
    <name evidence="2" type="ORF">C472_02744</name>
</gene>
<protein>
    <recommendedName>
        <fullName evidence="4">Twin-arginine translocation signal domain-containing protein</fullName>
    </recommendedName>
</protein>
<dbReference type="OrthoDB" id="303040at2157"/>
<dbReference type="AlphaFoldDB" id="M0DWP5"/>
<feature type="region of interest" description="Disordered" evidence="1">
    <location>
        <begin position="28"/>
        <end position="55"/>
    </location>
</feature>
<evidence type="ECO:0008006" key="4">
    <source>
        <dbReference type="Google" id="ProtNLM"/>
    </source>
</evidence>
<comment type="caution">
    <text evidence="2">The sequence shown here is derived from an EMBL/GenBank/DDBJ whole genome shotgun (WGS) entry which is preliminary data.</text>
</comment>
<dbReference type="RefSeq" id="WP_006628251.1">
    <property type="nucleotide sequence ID" value="NZ_AOJD01000023.1"/>
</dbReference>
<reference evidence="2 3" key="1">
    <citation type="journal article" date="2014" name="PLoS Genet.">
        <title>Phylogenetically driven sequencing of extremely halophilic archaea reveals strategies for static and dynamic osmo-response.</title>
        <authorList>
            <person name="Becker E.A."/>
            <person name="Seitzer P.M."/>
            <person name="Tritt A."/>
            <person name="Larsen D."/>
            <person name="Krusor M."/>
            <person name="Yao A.I."/>
            <person name="Wu D."/>
            <person name="Madern D."/>
            <person name="Eisen J.A."/>
            <person name="Darling A.E."/>
            <person name="Facciotti M.T."/>
        </authorList>
    </citation>
    <scope>NUCLEOTIDE SEQUENCE [LARGE SCALE GENOMIC DNA]</scope>
    <source>
        <strain evidence="2 3">DSM 14210</strain>
    </source>
</reference>
<accession>M0DWP5</accession>
<evidence type="ECO:0000256" key="1">
    <source>
        <dbReference type="SAM" id="MobiDB-lite"/>
    </source>
</evidence>
<dbReference type="PROSITE" id="PS51318">
    <property type="entry name" value="TAT"/>
    <property type="match status" value="1"/>
</dbReference>
<dbReference type="InterPro" id="IPR006311">
    <property type="entry name" value="TAT_signal"/>
</dbReference>
<evidence type="ECO:0000313" key="2">
    <source>
        <dbReference type="EMBL" id="ELZ39921.1"/>
    </source>
</evidence>
<organism evidence="2 3">
    <name type="scientific">Halorubrum tebenquichense DSM 14210</name>
    <dbReference type="NCBI Taxonomy" id="1227485"/>
    <lineage>
        <taxon>Archaea</taxon>
        <taxon>Methanobacteriati</taxon>
        <taxon>Methanobacteriota</taxon>
        <taxon>Stenosarchaea group</taxon>
        <taxon>Halobacteria</taxon>
        <taxon>Halobacteriales</taxon>
        <taxon>Haloferacaceae</taxon>
        <taxon>Halorubrum</taxon>
    </lineage>
</organism>
<dbReference type="PROSITE" id="PS51257">
    <property type="entry name" value="PROKAR_LIPOPROTEIN"/>
    <property type="match status" value="1"/>
</dbReference>
<dbReference type="Proteomes" id="UP000011523">
    <property type="component" value="Unassembled WGS sequence"/>
</dbReference>
<feature type="region of interest" description="Disordered" evidence="1">
    <location>
        <begin position="266"/>
        <end position="285"/>
    </location>
</feature>